<dbReference type="AlphaFoldDB" id="A0A0K1JIF6"/>
<evidence type="ECO:0000313" key="4">
    <source>
        <dbReference type="Proteomes" id="UP000066480"/>
    </source>
</evidence>
<proteinExistence type="predicted"/>
<dbReference type="Pfam" id="PF13558">
    <property type="entry name" value="SbcC_Walker_B"/>
    <property type="match status" value="1"/>
</dbReference>
<dbReference type="SUPFAM" id="SSF52540">
    <property type="entry name" value="P-loop containing nucleoside triphosphate hydrolases"/>
    <property type="match status" value="1"/>
</dbReference>
<keyword evidence="1" id="KW-0175">Coiled coil</keyword>
<evidence type="ECO:0008006" key="5">
    <source>
        <dbReference type="Google" id="ProtNLM"/>
    </source>
</evidence>
<dbReference type="STRING" id="571913.VV02_12595"/>
<dbReference type="EMBL" id="CP011112">
    <property type="protein sequence ID" value="AKU16507.1"/>
    <property type="molecule type" value="Genomic_DNA"/>
</dbReference>
<evidence type="ECO:0000256" key="1">
    <source>
        <dbReference type="SAM" id="Coils"/>
    </source>
</evidence>
<evidence type="ECO:0000256" key="2">
    <source>
        <dbReference type="SAM" id="MobiDB-lite"/>
    </source>
</evidence>
<accession>A0A0K1JIF6</accession>
<dbReference type="Proteomes" id="UP000066480">
    <property type="component" value="Chromosome"/>
</dbReference>
<sequence length="1112" mass="123794">MNDATLLPAQWYLASAQVFNWGPFTGYHRMDPAGVGEATLISGSTGTGKSSYLDATSALLHPGRMFNKASAGGGKARSIATYVRGVYDKEESLAGTRVFALRDKRATWSAIAHTWANLDGESLTVFSAYFMNTDDEKPSHEAHGRIEGFFDVRQLDAYTRPPHVPLHGKSLRAAFPDMVPAKTKTANLTWLADELGLSSNFTNLMDILYRIQASQEIPGVDWLFTNLVLDEPADLLASVREAREFWDKVREARKELYDRQRKAEILKDLLTYRQSFETNANADAFFQDLGYGDGRLQADTPFWRWVREREFSILDDLEPRLAQEARDATAAVSNFQIEKDTADAAALNAQIRYLKAGGAEAASLETDIRSAESRANEVRTARAYMSERVGTHLAPPLTLDDLTAQRAETTAFLGTVSRHLAYIADPLRKANGAEWDAQSRLTTLRKERAYYANRKDLIPQNMAARRDEWARLTGIPAADLKFVGELMDVEPEFEEWRDALEGAVGGWALTLLVPEETIKEFRRKVNHVKTPPIIHSQAVPSGTYNLVTGPEHQIAGRVFYAEHRYAGWLSHEVARRFAHKCVEDGEGLNQLTDGTWGVSKSGQVRGPKGTGKHGGAGRRNIGFSPQRLLEELDIKMAETDSEAVKANEEAQALKQAHLDLTQAQAAHEWFQEATREWHRYDLVAAEEHLDSLRRQRAALSSDDELDELEKAAKGRRAEADTAGRRFFEAQDAAEKAVLLRDKVIDDKEGAERSRDMLRGRGVEEPDMKRLDDEARSAFNVDELIHENLQPGSLGRLAQHLRKAQSGAAGQKGVALKNIRDVMVAFNREYTTVVPIGVSVENPHPETDYVEYARIRSQQTTYGLALAQEQFAQQVLDFTNVNVGGIADSYESQRRIIRDRINAINELLAPEPFGGDSTLSIQILRDEKPADTKDFLAQLGSLGSGATKGITYEAALERFPAFDAAMDMVATEKQVSDLFDVRRHMTIQARAEHKDGTATTYNHFSGEKSGGETQELTAFVLAAAVRYHVGTEGVSRPKFATVFLDEALIKADDQFTERAINVWLRFGFQPIIAAPVGKFEAATSATSLIYAVAKDDQHRSRLDFMRKVVGTKP</sequence>
<dbReference type="InterPro" id="IPR027417">
    <property type="entry name" value="P-loop_NTPase"/>
</dbReference>
<dbReference type="OrthoDB" id="174137at2"/>
<reference evidence="3 4" key="1">
    <citation type="submission" date="2015-03" db="EMBL/GenBank/DDBJ databases">
        <title>Luteipulveratus halotolerans sp. nov., a novel actinobacterium (Dermacoccaceae) from Sarawak, Malaysia.</title>
        <authorList>
            <person name="Juboi H."/>
            <person name="Basik A."/>
            <person name="Shamsul S.S."/>
            <person name="Arnold P."/>
            <person name="Schmitt E.K."/>
            <person name="Sanglier J.-J."/>
            <person name="Yeo T."/>
        </authorList>
    </citation>
    <scope>NUCLEOTIDE SEQUENCE [LARGE SCALE GENOMIC DNA]</scope>
    <source>
        <strain evidence="3 4">MN07-A0370</strain>
    </source>
</reference>
<dbReference type="KEGG" id="lmoi:VV02_12595"/>
<evidence type="ECO:0000313" key="3">
    <source>
        <dbReference type="EMBL" id="AKU16507.1"/>
    </source>
</evidence>
<feature type="region of interest" description="Disordered" evidence="2">
    <location>
        <begin position="593"/>
        <end position="621"/>
    </location>
</feature>
<keyword evidence="4" id="KW-1185">Reference proteome</keyword>
<gene>
    <name evidence="3" type="ORF">VV02_12595</name>
</gene>
<feature type="coiled-coil region" evidence="1">
    <location>
        <begin position="629"/>
        <end position="702"/>
    </location>
</feature>
<feature type="compositionally biased region" description="Polar residues" evidence="2">
    <location>
        <begin position="593"/>
        <end position="602"/>
    </location>
</feature>
<name>A0A0K1JIF6_9MICO</name>
<dbReference type="Pfam" id="PF13555">
    <property type="entry name" value="AAA_29"/>
    <property type="match status" value="1"/>
</dbReference>
<protein>
    <recommendedName>
        <fullName evidence="5">ATP-binding protein</fullName>
    </recommendedName>
</protein>
<organism evidence="3 4">
    <name type="scientific">Luteipulveratus mongoliensis</name>
    <dbReference type="NCBI Taxonomy" id="571913"/>
    <lineage>
        <taxon>Bacteria</taxon>
        <taxon>Bacillati</taxon>
        <taxon>Actinomycetota</taxon>
        <taxon>Actinomycetes</taxon>
        <taxon>Micrococcales</taxon>
        <taxon>Dermacoccaceae</taxon>
        <taxon>Luteipulveratus</taxon>
    </lineage>
</organism>